<evidence type="ECO:0000313" key="3">
    <source>
        <dbReference type="Proteomes" id="UP000692954"/>
    </source>
</evidence>
<dbReference type="Proteomes" id="UP000692954">
    <property type="component" value="Unassembled WGS sequence"/>
</dbReference>
<dbReference type="OrthoDB" id="432381at2759"/>
<dbReference type="PANTHER" id="PTHR46190:SF1">
    <property type="entry name" value="SI:CH211-201H21.5"/>
    <property type="match status" value="1"/>
</dbReference>
<reference evidence="2" key="1">
    <citation type="submission" date="2021-01" db="EMBL/GenBank/DDBJ databases">
        <authorList>
            <consortium name="Genoscope - CEA"/>
            <person name="William W."/>
        </authorList>
    </citation>
    <scope>NUCLEOTIDE SEQUENCE</scope>
</reference>
<dbReference type="PANTHER" id="PTHR46190">
    <property type="entry name" value="SI:CH211-201H21.5-RELATED"/>
    <property type="match status" value="1"/>
</dbReference>
<keyword evidence="3" id="KW-1185">Reference proteome</keyword>
<evidence type="ECO:0000313" key="2">
    <source>
        <dbReference type="EMBL" id="CAD8102437.1"/>
    </source>
</evidence>
<dbReference type="EMBL" id="CAJJDN010000078">
    <property type="protein sequence ID" value="CAD8102437.1"/>
    <property type="molecule type" value="Genomic_DNA"/>
</dbReference>
<dbReference type="InterPro" id="IPR052775">
    <property type="entry name" value="IUN_hydrolase"/>
</dbReference>
<protein>
    <recommendedName>
        <fullName evidence="1">Inosine/uridine-preferring nucleoside hydrolase domain-containing protein</fullName>
    </recommendedName>
</protein>
<feature type="domain" description="Inosine/uridine-preferring nucleoside hydrolase" evidence="1">
    <location>
        <begin position="28"/>
        <end position="332"/>
    </location>
</feature>
<sequence length="342" mass="39158">MSCTTNFKIPGMLLGNDVKQFNKYTKFIIDTDAGGDDAHAIMMASYILKYIRKDAELLGITCVSGNASLYNVVKNVYITSRYCHFEQPPKIYKGCEYDSMRTFHRDFFFKEDGFGGVQKQYLQELNINENEQLYENKHAVDFIKESIQKYEDQLCIICIGPLTNIYITLIQHPQIVNQLGCLFCMCGTYMGIGNQVNGIAEFNIATDILATKMVLRAEFKNKIILPFDTVLSYSLDKDVGGSIFNVQYNKITKLIHDIYKNVLFETCYYLCDELAIVMAMIPDTITQTLMRGVHIVEDGFAKGAMIVNWIDKMRKEDTSEVAIVTQFDWNQMIEIALKTNQE</sequence>
<gene>
    <name evidence="2" type="ORF">PSON_ATCC_30995.1.T0780017</name>
</gene>
<proteinExistence type="predicted"/>
<accession>A0A8S1PGZ9</accession>
<dbReference type="AlphaFoldDB" id="A0A8S1PGZ9"/>
<organism evidence="2 3">
    <name type="scientific">Paramecium sonneborni</name>
    <dbReference type="NCBI Taxonomy" id="65129"/>
    <lineage>
        <taxon>Eukaryota</taxon>
        <taxon>Sar</taxon>
        <taxon>Alveolata</taxon>
        <taxon>Ciliophora</taxon>
        <taxon>Intramacronucleata</taxon>
        <taxon>Oligohymenophorea</taxon>
        <taxon>Peniculida</taxon>
        <taxon>Parameciidae</taxon>
        <taxon>Paramecium</taxon>
    </lineage>
</organism>
<dbReference type="InterPro" id="IPR001910">
    <property type="entry name" value="Inosine/uridine_hydrolase_dom"/>
</dbReference>
<comment type="caution">
    <text evidence="2">The sequence shown here is derived from an EMBL/GenBank/DDBJ whole genome shotgun (WGS) entry which is preliminary data.</text>
</comment>
<dbReference type="GO" id="GO:0016799">
    <property type="term" value="F:hydrolase activity, hydrolyzing N-glycosyl compounds"/>
    <property type="evidence" value="ECO:0007669"/>
    <property type="project" value="InterPro"/>
</dbReference>
<evidence type="ECO:0000259" key="1">
    <source>
        <dbReference type="Pfam" id="PF01156"/>
    </source>
</evidence>
<dbReference type="Pfam" id="PF01156">
    <property type="entry name" value="IU_nuc_hydro"/>
    <property type="match status" value="1"/>
</dbReference>
<name>A0A8S1PGZ9_9CILI</name>